<name>A0ABV8JCU5_9BACL</name>
<keyword evidence="6" id="KW-1185">Reference proteome</keyword>
<keyword evidence="2" id="KW-0472">Membrane</keyword>
<feature type="domain" description="YncI copper-binding" evidence="4">
    <location>
        <begin position="26"/>
        <end position="146"/>
    </location>
</feature>
<comment type="caution">
    <text evidence="5">The sequence shown here is derived from an EMBL/GenBank/DDBJ whole genome shotgun (WGS) entry which is preliminary data.</text>
</comment>
<sequence length="211" mass="22974">MRKKRGAICALAVAMFFAVTPLADAHVTVQPTDSTTGAYEKYTVRVPVEKDIPTTQVQLKVPKEVELVSVMPISGWEYKTKKDDEGRITSIRWKAKDGGIKAGEFMEFSFVGANPQKPGKIAWKARQTYKDGSVVKWEGPPDSDQPASMTQIATGEGHRHGSHDDDTKPSTQEEADAKEGAETEGPNTSVPTILAGAALLLAMISLFRKRS</sequence>
<dbReference type="EMBL" id="JBHSAP010000007">
    <property type="protein sequence ID" value="MFC4076310.1"/>
    <property type="molecule type" value="Genomic_DNA"/>
</dbReference>
<protein>
    <submittedName>
        <fullName evidence="5">YcnI family protein</fullName>
    </submittedName>
</protein>
<evidence type="ECO:0000259" key="4">
    <source>
        <dbReference type="Pfam" id="PF07987"/>
    </source>
</evidence>
<organism evidence="5 6">
    <name type="scientific">Salinithrix halophila</name>
    <dbReference type="NCBI Taxonomy" id="1485204"/>
    <lineage>
        <taxon>Bacteria</taxon>
        <taxon>Bacillati</taxon>
        <taxon>Bacillota</taxon>
        <taxon>Bacilli</taxon>
        <taxon>Bacillales</taxon>
        <taxon>Thermoactinomycetaceae</taxon>
        <taxon>Salinithrix</taxon>
    </lineage>
</organism>
<feature type="compositionally biased region" description="Basic and acidic residues" evidence="1">
    <location>
        <begin position="156"/>
        <end position="168"/>
    </location>
</feature>
<feature type="transmembrane region" description="Helical" evidence="2">
    <location>
        <begin position="188"/>
        <end position="207"/>
    </location>
</feature>
<feature type="signal peptide" evidence="3">
    <location>
        <begin position="1"/>
        <end position="25"/>
    </location>
</feature>
<dbReference type="Pfam" id="PF07987">
    <property type="entry name" value="DUF1775"/>
    <property type="match status" value="1"/>
</dbReference>
<dbReference type="RefSeq" id="WP_380703041.1">
    <property type="nucleotide sequence ID" value="NZ_JBHSAP010000007.1"/>
</dbReference>
<gene>
    <name evidence="5" type="ORF">ACFOUO_05735</name>
</gene>
<evidence type="ECO:0000256" key="3">
    <source>
        <dbReference type="SAM" id="SignalP"/>
    </source>
</evidence>
<dbReference type="InterPro" id="IPR012533">
    <property type="entry name" value="YcnI-copper_dom"/>
</dbReference>
<reference evidence="6" key="1">
    <citation type="journal article" date="2019" name="Int. J. Syst. Evol. Microbiol.">
        <title>The Global Catalogue of Microorganisms (GCM) 10K type strain sequencing project: providing services to taxonomists for standard genome sequencing and annotation.</title>
        <authorList>
            <consortium name="The Broad Institute Genomics Platform"/>
            <consortium name="The Broad Institute Genome Sequencing Center for Infectious Disease"/>
            <person name="Wu L."/>
            <person name="Ma J."/>
        </authorList>
    </citation>
    <scope>NUCLEOTIDE SEQUENCE [LARGE SCALE GENOMIC DNA]</scope>
    <source>
        <strain evidence="6">IBRC-M 10813</strain>
    </source>
</reference>
<evidence type="ECO:0000256" key="1">
    <source>
        <dbReference type="SAM" id="MobiDB-lite"/>
    </source>
</evidence>
<keyword evidence="2" id="KW-0812">Transmembrane</keyword>
<dbReference type="InterPro" id="IPR038507">
    <property type="entry name" value="YcnI-like_sf"/>
</dbReference>
<evidence type="ECO:0000313" key="5">
    <source>
        <dbReference type="EMBL" id="MFC4076310.1"/>
    </source>
</evidence>
<evidence type="ECO:0000313" key="6">
    <source>
        <dbReference type="Proteomes" id="UP001595843"/>
    </source>
</evidence>
<feature type="chain" id="PRO_5045888247" evidence="3">
    <location>
        <begin position="26"/>
        <end position="211"/>
    </location>
</feature>
<proteinExistence type="predicted"/>
<keyword evidence="2" id="KW-1133">Transmembrane helix</keyword>
<accession>A0ABV8JCU5</accession>
<feature type="region of interest" description="Disordered" evidence="1">
    <location>
        <begin position="154"/>
        <end position="189"/>
    </location>
</feature>
<keyword evidence="3" id="KW-0732">Signal</keyword>
<dbReference type="Gene3D" id="2.60.40.2230">
    <property type="entry name" value="Uncharacterised protein YcnI-like PF07987, DUF1775"/>
    <property type="match status" value="1"/>
</dbReference>
<evidence type="ECO:0000256" key="2">
    <source>
        <dbReference type="SAM" id="Phobius"/>
    </source>
</evidence>
<dbReference type="CDD" id="cd08545">
    <property type="entry name" value="YcnI_like"/>
    <property type="match status" value="1"/>
</dbReference>
<dbReference type="Proteomes" id="UP001595843">
    <property type="component" value="Unassembled WGS sequence"/>
</dbReference>